<dbReference type="Proteomes" id="UP001497472">
    <property type="component" value="Unassembled WGS sequence"/>
</dbReference>
<gene>
    <name evidence="2" type="ORF">LNINA_LOCUS12609</name>
</gene>
<reference evidence="2 3" key="1">
    <citation type="submission" date="2023-11" db="EMBL/GenBank/DDBJ databases">
        <authorList>
            <person name="Okamura Y."/>
        </authorList>
    </citation>
    <scope>NUCLEOTIDE SEQUENCE [LARGE SCALE GENOMIC DNA]</scope>
</reference>
<feature type="compositionally biased region" description="Basic and acidic residues" evidence="1">
    <location>
        <begin position="55"/>
        <end position="72"/>
    </location>
</feature>
<dbReference type="AlphaFoldDB" id="A0AAV1JZ01"/>
<name>A0AAV1JZ01_9NEOP</name>
<organism evidence="2 3">
    <name type="scientific">Leptosia nina</name>
    <dbReference type="NCBI Taxonomy" id="320188"/>
    <lineage>
        <taxon>Eukaryota</taxon>
        <taxon>Metazoa</taxon>
        <taxon>Ecdysozoa</taxon>
        <taxon>Arthropoda</taxon>
        <taxon>Hexapoda</taxon>
        <taxon>Insecta</taxon>
        <taxon>Pterygota</taxon>
        <taxon>Neoptera</taxon>
        <taxon>Endopterygota</taxon>
        <taxon>Lepidoptera</taxon>
        <taxon>Glossata</taxon>
        <taxon>Ditrysia</taxon>
        <taxon>Papilionoidea</taxon>
        <taxon>Pieridae</taxon>
        <taxon>Pierinae</taxon>
        <taxon>Leptosia</taxon>
    </lineage>
</organism>
<proteinExistence type="predicted"/>
<protein>
    <submittedName>
        <fullName evidence="2">Uncharacterized protein</fullName>
    </submittedName>
</protein>
<feature type="region of interest" description="Disordered" evidence="1">
    <location>
        <begin position="55"/>
        <end position="74"/>
    </location>
</feature>
<sequence length="287" mass="31788">MSTDVDDFRSILPSIPVAQGNSGGKGSNDLVSSYLHFVQHGNNFFFKPNFDLGPKIEKDSSRDTDEVGDRRFPNNLIPPPASIASLEANMEEEAIIPEAPVLSPLKMPKLPVVKQPQQLQIIPLPTANRAAANTNDQQVILGHTEALESVKGSLKVQEIMPILFELFRSYLPSNEPKAAPQTQFNNQVSGGQQQVNGYSIPQTLNTNIQQRSSAIIKPQARKRVRLERTGLRKSSQRTSIEANIAEPEVQYVVQSPVQQENVNVEQGEMSLSDTMMREPNGDYVPYL</sequence>
<evidence type="ECO:0000256" key="1">
    <source>
        <dbReference type="SAM" id="MobiDB-lite"/>
    </source>
</evidence>
<comment type="caution">
    <text evidence="2">The sequence shown here is derived from an EMBL/GenBank/DDBJ whole genome shotgun (WGS) entry which is preliminary data.</text>
</comment>
<evidence type="ECO:0000313" key="2">
    <source>
        <dbReference type="EMBL" id="CAK1553638.1"/>
    </source>
</evidence>
<accession>A0AAV1JZ01</accession>
<dbReference type="EMBL" id="CAVLEF010000225">
    <property type="protein sequence ID" value="CAK1553638.1"/>
    <property type="molecule type" value="Genomic_DNA"/>
</dbReference>
<evidence type="ECO:0000313" key="3">
    <source>
        <dbReference type="Proteomes" id="UP001497472"/>
    </source>
</evidence>
<keyword evidence="3" id="KW-1185">Reference proteome</keyword>